<dbReference type="GO" id="GO:0006355">
    <property type="term" value="P:regulation of DNA-templated transcription"/>
    <property type="evidence" value="ECO:0007669"/>
    <property type="project" value="InterPro"/>
</dbReference>
<gene>
    <name evidence="4" type="ORF">MJG50_20110</name>
</gene>
<dbReference type="InterPro" id="IPR013655">
    <property type="entry name" value="PAS_fold_3"/>
</dbReference>
<dbReference type="NCBIfam" id="TIGR00229">
    <property type="entry name" value="sensory_box"/>
    <property type="match status" value="6"/>
</dbReference>
<dbReference type="InterPro" id="IPR013767">
    <property type="entry name" value="PAS_fold"/>
</dbReference>
<dbReference type="Pfam" id="PF08447">
    <property type="entry name" value="PAS_3"/>
    <property type="match status" value="1"/>
</dbReference>
<dbReference type="InterPro" id="IPR000700">
    <property type="entry name" value="PAS-assoc_C"/>
</dbReference>
<dbReference type="Proteomes" id="UP001431131">
    <property type="component" value="Unassembled WGS sequence"/>
</dbReference>
<feature type="domain" description="PAC" evidence="2">
    <location>
        <begin position="224"/>
        <end position="275"/>
    </location>
</feature>
<evidence type="ECO:0000313" key="4">
    <source>
        <dbReference type="EMBL" id="MCH1627646.1"/>
    </source>
</evidence>
<feature type="domain" description="PAS" evidence="1">
    <location>
        <begin position="276"/>
        <end position="321"/>
    </location>
</feature>
<protein>
    <submittedName>
        <fullName evidence="4">PAS domain S-box protein</fullName>
    </submittedName>
</protein>
<name>A0AAW5E3Z0_9BACI</name>
<dbReference type="EMBL" id="JAKTTI010000048">
    <property type="protein sequence ID" value="MCH1627646.1"/>
    <property type="molecule type" value="Genomic_DNA"/>
</dbReference>
<feature type="domain" description="PAC" evidence="2">
    <location>
        <begin position="348"/>
        <end position="400"/>
    </location>
</feature>
<dbReference type="InterPro" id="IPR029787">
    <property type="entry name" value="Nucleotide_cyclase"/>
</dbReference>
<proteinExistence type="predicted"/>
<dbReference type="PROSITE" id="PS50113">
    <property type="entry name" value="PAC"/>
    <property type="match status" value="5"/>
</dbReference>
<feature type="domain" description="PAS" evidence="1">
    <location>
        <begin position="401"/>
        <end position="471"/>
    </location>
</feature>
<dbReference type="CDD" id="cd00130">
    <property type="entry name" value="PAS"/>
    <property type="match status" value="5"/>
</dbReference>
<organism evidence="4 5">
    <name type="scientific">Fredinandcohnia quinoae</name>
    <dbReference type="NCBI Taxonomy" id="2918902"/>
    <lineage>
        <taxon>Bacteria</taxon>
        <taxon>Bacillati</taxon>
        <taxon>Bacillota</taxon>
        <taxon>Bacilli</taxon>
        <taxon>Bacillales</taxon>
        <taxon>Bacillaceae</taxon>
        <taxon>Fredinandcohnia</taxon>
    </lineage>
</organism>
<dbReference type="Pfam" id="PF08448">
    <property type="entry name" value="PAS_4"/>
    <property type="match status" value="2"/>
</dbReference>
<dbReference type="InterPro" id="IPR013656">
    <property type="entry name" value="PAS_4"/>
</dbReference>
<dbReference type="Gene3D" id="3.30.70.270">
    <property type="match status" value="1"/>
</dbReference>
<dbReference type="InterPro" id="IPR043128">
    <property type="entry name" value="Rev_trsase/Diguanyl_cyclase"/>
</dbReference>
<dbReference type="Pfam" id="PF00990">
    <property type="entry name" value="GGDEF"/>
    <property type="match status" value="1"/>
</dbReference>
<dbReference type="CDD" id="cd01949">
    <property type="entry name" value="GGDEF"/>
    <property type="match status" value="1"/>
</dbReference>
<feature type="domain" description="PAC" evidence="2">
    <location>
        <begin position="595"/>
        <end position="648"/>
    </location>
</feature>
<feature type="domain" description="PAS" evidence="1">
    <location>
        <begin position="524"/>
        <end position="594"/>
    </location>
</feature>
<dbReference type="InterPro" id="IPR052155">
    <property type="entry name" value="Biofilm_reg_signaling"/>
</dbReference>
<keyword evidence="5" id="KW-1185">Reference proteome</keyword>
<dbReference type="FunFam" id="3.30.70.270:FF:000001">
    <property type="entry name" value="Diguanylate cyclase domain protein"/>
    <property type="match status" value="1"/>
</dbReference>
<feature type="domain" description="PAC" evidence="2">
    <location>
        <begin position="722"/>
        <end position="774"/>
    </location>
</feature>
<dbReference type="SUPFAM" id="SSF55785">
    <property type="entry name" value="PYP-like sensor domain (PAS domain)"/>
    <property type="match status" value="6"/>
</dbReference>
<dbReference type="Pfam" id="PF00989">
    <property type="entry name" value="PAS"/>
    <property type="match status" value="1"/>
</dbReference>
<dbReference type="InterPro" id="IPR035965">
    <property type="entry name" value="PAS-like_dom_sf"/>
</dbReference>
<dbReference type="PROSITE" id="PS50112">
    <property type="entry name" value="PAS"/>
    <property type="match status" value="5"/>
</dbReference>
<dbReference type="PROSITE" id="PS50887">
    <property type="entry name" value="GGDEF"/>
    <property type="match status" value="1"/>
</dbReference>
<evidence type="ECO:0000313" key="5">
    <source>
        <dbReference type="Proteomes" id="UP001431131"/>
    </source>
</evidence>
<dbReference type="RefSeq" id="WP_240257563.1">
    <property type="nucleotide sequence ID" value="NZ_JAKTTI010000048.1"/>
</dbReference>
<dbReference type="AlphaFoldDB" id="A0AAW5E3Z0"/>
<evidence type="ECO:0000259" key="1">
    <source>
        <dbReference type="PROSITE" id="PS50112"/>
    </source>
</evidence>
<dbReference type="InterPro" id="IPR000160">
    <property type="entry name" value="GGDEF_dom"/>
</dbReference>
<dbReference type="PANTHER" id="PTHR44757">
    <property type="entry name" value="DIGUANYLATE CYCLASE DGCP"/>
    <property type="match status" value="1"/>
</dbReference>
<dbReference type="SMART" id="SM00086">
    <property type="entry name" value="PAC"/>
    <property type="match status" value="6"/>
</dbReference>
<feature type="domain" description="PAS" evidence="1">
    <location>
        <begin position="152"/>
        <end position="222"/>
    </location>
</feature>
<dbReference type="Pfam" id="PF13426">
    <property type="entry name" value="PAS_9"/>
    <property type="match status" value="2"/>
</dbReference>
<dbReference type="SUPFAM" id="SSF55073">
    <property type="entry name" value="Nucleotide cyclase"/>
    <property type="match status" value="1"/>
</dbReference>
<sequence>MMKMEEFINKIQMKEFTQIMKYVATAFNSLQDLIFIIAYKDEEFRYMFANQAGLTTLDINENIFGRTFDDILSNDKSEFLKHHYLRAARFNRVVSFEDEVKLPSGKTMISETILTPIIDNEDIYIIAVVRDISEKSKQFQELQRAKNVFEENSQRLTSILEHNEDAVFMFDTEGYFLDVNIEAEKMTGYKSGELVGTNFSELMSKKEYELVQRLFQKVHEGESVRFESYIYHKEGRKVFISVKNIPIIIEGKVKGIYGIAKDITTEKKVIEELNQVNSRLESFFKDSSDSICIMDENGIVQFINDAFTNIYGYSKDEVIGKEAPVVPDWLKNETKKIQTEVLNGKRINGIHVKRQRKSGELLDISVTYSPIYDEFGGIIGMSTIGRDVTKQKKIEKEMIQVKEELELVWNYSTEVIFMLGYDGSIIKVNPAFNEMFGWEMEEITGRNLSTIYLQSQAYQLEEFLTRLREDRETLNFETRRKRRDGMIIDVMASYRPIKKGNIIAVATYKEITEIKQVMKELKESEERYRRVLESSPEALVVLTEGIVRYINQAGLDLLKAKSSSQVIGRSALDFVHSSNRNQVIKRMSEAANQERNGDIVVHKYVSLTGDTIYAETTSAPIIEQGQASLVLMFRDVTTKRRAEKALRESEERFRIIAEHSMDIIKILNSKGKVIYVSPSIEGVLGYPVRNVIGKSYLEMIHPDDINKASKKFNTMLVTREYFEAELRRVHQDGHSVWLHSDFIPVIDSDGEIEKIVVISEDVTEKRRKENELAKMAFYDHLTGLPNRRLFEDRLKQAMFTTDRTGRLTALMVLDCDKFKQINDTLGHDIGDEVIKEFAVRVRSSLRKMDTLSRVGGDEFTIVLPELRSEEEIEEVSKRILKVTEEPIHIHGNELQITTSIGISFYPTHAKNIERLFKEADQNLYKSKDCGGNTFTY</sequence>
<dbReference type="InterPro" id="IPR000014">
    <property type="entry name" value="PAS"/>
</dbReference>
<dbReference type="SMART" id="SM00267">
    <property type="entry name" value="GGDEF"/>
    <property type="match status" value="1"/>
</dbReference>
<evidence type="ECO:0000259" key="3">
    <source>
        <dbReference type="PROSITE" id="PS50887"/>
    </source>
</evidence>
<feature type="domain" description="PAC" evidence="2">
    <location>
        <begin position="94"/>
        <end position="144"/>
    </location>
</feature>
<dbReference type="Gene3D" id="3.30.450.20">
    <property type="entry name" value="PAS domain"/>
    <property type="match status" value="6"/>
</dbReference>
<dbReference type="PANTHER" id="PTHR44757:SF2">
    <property type="entry name" value="BIOFILM ARCHITECTURE MAINTENANCE PROTEIN MBAA"/>
    <property type="match status" value="1"/>
</dbReference>
<reference evidence="4" key="1">
    <citation type="submission" date="2022-02" db="EMBL/GenBank/DDBJ databases">
        <title>Fredinandcohnia quinoae sp. nov. isolated from Chenopodium quinoa seeds.</title>
        <authorList>
            <person name="Saati-Santamaria Z."/>
            <person name="Flores-Felix J.D."/>
            <person name="Igual J.M."/>
            <person name="Velazquez E."/>
            <person name="Garcia-Fraile P."/>
            <person name="Martinez-Molina E."/>
        </authorList>
    </citation>
    <scope>NUCLEOTIDE SEQUENCE</scope>
    <source>
        <strain evidence="4">SECRCQ15</strain>
    </source>
</reference>
<comment type="caution">
    <text evidence="4">The sequence shown here is derived from an EMBL/GenBank/DDBJ whole genome shotgun (WGS) entry which is preliminary data.</text>
</comment>
<evidence type="ECO:0000259" key="2">
    <source>
        <dbReference type="PROSITE" id="PS50113"/>
    </source>
</evidence>
<feature type="domain" description="PAS" evidence="1">
    <location>
        <begin position="649"/>
        <end position="719"/>
    </location>
</feature>
<accession>A0AAW5E3Z0</accession>
<feature type="domain" description="GGDEF" evidence="3">
    <location>
        <begin position="806"/>
        <end position="936"/>
    </location>
</feature>
<dbReference type="NCBIfam" id="TIGR00254">
    <property type="entry name" value="GGDEF"/>
    <property type="match status" value="1"/>
</dbReference>
<dbReference type="SMART" id="SM00091">
    <property type="entry name" value="PAS"/>
    <property type="match status" value="6"/>
</dbReference>
<dbReference type="InterPro" id="IPR001610">
    <property type="entry name" value="PAC"/>
</dbReference>